<feature type="domain" description="JAB" evidence="7">
    <location>
        <begin position="641"/>
        <end position="753"/>
    </location>
</feature>
<dbReference type="Pfam" id="PF14464">
    <property type="entry name" value="Prok-JAB"/>
    <property type="match status" value="1"/>
</dbReference>
<feature type="domain" description="THIF-type NAD/FAD binding fold" evidence="6">
    <location>
        <begin position="369"/>
        <end position="493"/>
    </location>
</feature>
<dbReference type="GO" id="GO:0008641">
    <property type="term" value="F:ubiquitin-like modifier activating enzyme activity"/>
    <property type="evidence" value="ECO:0007669"/>
    <property type="project" value="InterPro"/>
</dbReference>
<evidence type="ECO:0000259" key="6">
    <source>
        <dbReference type="Pfam" id="PF00899"/>
    </source>
</evidence>
<gene>
    <name evidence="8" type="ORF">NIES267_38680</name>
</gene>
<keyword evidence="1" id="KW-0645">Protease</keyword>
<evidence type="ECO:0000313" key="9">
    <source>
        <dbReference type="Proteomes" id="UP000218418"/>
    </source>
</evidence>
<evidence type="ECO:0000256" key="2">
    <source>
        <dbReference type="ARBA" id="ARBA00022723"/>
    </source>
</evidence>
<dbReference type="Pfam" id="PF14457">
    <property type="entry name" value="Prok-E2_A"/>
    <property type="match status" value="1"/>
</dbReference>
<sequence length="765" mass="83908">MSNIESKQFCFPKGINSEIQRGITLITSHPSVNEILEVHLNTEDNSVDAVVAVQLGLPNKWMAEGKSPNGVSAIEAVTFSFPQSFPIHAPIVKLRADFDRSLAHINPGSPEEAVLPCIYDGDINELLLFQGLLAIIDQVVVWLEKAAMNELIDPNQGWEPVRRDSLENIIVADSDYLHGLVCKNENYFLLVFGYLKVKKPNSSKDFIYGQVDTNLLKTKDLNTLFYEMMGEKSSHGRSLAIIISPDKLPNGELQIADKYLPENVTDVGSLRERAKEFGCNKNFERAFSLLQQRLKWLDSKNATFPIAVILCVRRPFHLIGESSEIELVPYILEVGAPQLLAKDDKTPVWSAIHKYAITPQLLQTFSGEQQLPEKKDIVLVGCGSVGSKIAIHMARSGTGPSIVIDNKNLSPHNAARHALLPEAINKDSTWFGSKARALALAINGLGQDSSYFDADVTQAVHDSKLLKKLFPRKAWAVINTTASLAVREALAAIEPKKLPLRVIETSLFAEGKVGLMTIEGPGRNPNSVDLIAQAYEVMRTSEQLRNAVFVAEDSTSYYATGQGCGSRTMIISDARISMLAAPMATGISKMLAKGLPSKSGRILLGAVDESEMGLSWKSIDVPPFHVVPINNDSSWTVRISEPAHQKILTDCANYPNVETGGILVGRIFQTQQAFVVTDVLPAPENSQRSRFEFVLGTSGNMLEKYLSSRNGVLYCLGTWHSHLTDSGASNQDLQTAKKIANSRTLPSVLLIRTPVTYYAVSASIS</sequence>
<evidence type="ECO:0000259" key="7">
    <source>
        <dbReference type="Pfam" id="PF14464"/>
    </source>
</evidence>
<keyword evidence="2" id="KW-0479">Metal-binding</keyword>
<keyword evidence="5" id="KW-0482">Metalloprotease</keyword>
<name>A0A1Z4LT16_9CYAN</name>
<evidence type="ECO:0000256" key="1">
    <source>
        <dbReference type="ARBA" id="ARBA00022670"/>
    </source>
</evidence>
<reference evidence="8 9" key="1">
    <citation type="submission" date="2017-06" db="EMBL/GenBank/DDBJ databases">
        <title>Genome sequencing of cyanobaciteial culture collection at National Institute for Environmental Studies (NIES).</title>
        <authorList>
            <person name="Hirose Y."/>
            <person name="Shimura Y."/>
            <person name="Fujisawa T."/>
            <person name="Nakamura Y."/>
            <person name="Kawachi M."/>
        </authorList>
    </citation>
    <scope>NUCLEOTIDE SEQUENCE [LARGE SCALE GENOMIC DNA]</scope>
    <source>
        <strain evidence="8 9">NIES-267</strain>
    </source>
</reference>
<dbReference type="Pfam" id="PF00899">
    <property type="entry name" value="ThiF"/>
    <property type="match status" value="1"/>
</dbReference>
<evidence type="ECO:0000256" key="3">
    <source>
        <dbReference type="ARBA" id="ARBA00022801"/>
    </source>
</evidence>
<dbReference type="AlphaFoldDB" id="A0A1Z4LT16"/>
<keyword evidence="9" id="KW-1185">Reference proteome</keyword>
<dbReference type="Proteomes" id="UP000218418">
    <property type="component" value="Chromosome"/>
</dbReference>
<evidence type="ECO:0000313" key="8">
    <source>
        <dbReference type="EMBL" id="BAY84372.1"/>
    </source>
</evidence>
<evidence type="ECO:0000256" key="5">
    <source>
        <dbReference type="ARBA" id="ARBA00023049"/>
    </source>
</evidence>
<evidence type="ECO:0008006" key="10">
    <source>
        <dbReference type="Google" id="ProtNLM"/>
    </source>
</evidence>
<dbReference type="EMBL" id="AP018227">
    <property type="protein sequence ID" value="BAY84372.1"/>
    <property type="molecule type" value="Genomic_DNA"/>
</dbReference>
<dbReference type="GO" id="GO:0046872">
    <property type="term" value="F:metal ion binding"/>
    <property type="evidence" value="ECO:0007669"/>
    <property type="project" value="UniProtKB-KW"/>
</dbReference>
<dbReference type="SUPFAM" id="SSF69572">
    <property type="entry name" value="Activating enzymes of the ubiquitin-like proteins"/>
    <property type="match status" value="1"/>
</dbReference>
<keyword evidence="4" id="KW-0862">Zinc</keyword>
<evidence type="ECO:0000256" key="4">
    <source>
        <dbReference type="ARBA" id="ARBA00022833"/>
    </source>
</evidence>
<dbReference type="OrthoDB" id="517279at2"/>
<dbReference type="GO" id="GO:0006508">
    <property type="term" value="P:proteolysis"/>
    <property type="evidence" value="ECO:0007669"/>
    <property type="project" value="UniProtKB-KW"/>
</dbReference>
<organism evidence="8 9">
    <name type="scientific">Calothrix parasitica NIES-267</name>
    <dbReference type="NCBI Taxonomy" id="1973488"/>
    <lineage>
        <taxon>Bacteria</taxon>
        <taxon>Bacillati</taxon>
        <taxon>Cyanobacteriota</taxon>
        <taxon>Cyanophyceae</taxon>
        <taxon>Nostocales</taxon>
        <taxon>Calotrichaceae</taxon>
        <taxon>Calothrix</taxon>
    </lineage>
</organism>
<dbReference type="InterPro" id="IPR000594">
    <property type="entry name" value="ThiF_NAD_FAD-bd"/>
</dbReference>
<dbReference type="InterPro" id="IPR028090">
    <property type="entry name" value="JAB_dom_prok"/>
</dbReference>
<dbReference type="InterPro" id="IPR032865">
    <property type="entry name" value="Prok-E2_A"/>
</dbReference>
<dbReference type="SUPFAM" id="SSF102712">
    <property type="entry name" value="JAB1/MPN domain"/>
    <property type="match status" value="1"/>
</dbReference>
<dbReference type="Gene3D" id="3.40.140.10">
    <property type="entry name" value="Cytidine Deaminase, domain 2"/>
    <property type="match status" value="1"/>
</dbReference>
<accession>A0A1Z4LT16</accession>
<dbReference type="Gene3D" id="3.40.50.720">
    <property type="entry name" value="NAD(P)-binding Rossmann-like Domain"/>
    <property type="match status" value="1"/>
</dbReference>
<proteinExistence type="predicted"/>
<keyword evidence="3" id="KW-0378">Hydrolase</keyword>
<dbReference type="InterPro" id="IPR035985">
    <property type="entry name" value="Ubiquitin-activating_enz"/>
</dbReference>
<dbReference type="GO" id="GO:0008237">
    <property type="term" value="F:metallopeptidase activity"/>
    <property type="evidence" value="ECO:0007669"/>
    <property type="project" value="UniProtKB-KW"/>
</dbReference>
<protein>
    <recommendedName>
        <fullName evidence="10">JAB domain-containing protein</fullName>
    </recommendedName>
</protein>